<dbReference type="InterPro" id="IPR001753">
    <property type="entry name" value="Enoyl-CoA_hydra/iso"/>
</dbReference>
<sequence length="758" mass="78973">MRILLLVSAFDGLSQRAWCALRDAGHDVGVHLADGAPDLLDGVRAAAPDLVFCLFPSDATLHAMRRDRRQWRHWRTVVLRPAPVGDHGPAPVDRAIVDGLPSWGVTALQLTDDPDTARIWTTRTFAMPAAAPRKTALMHGPVADAAMACLKDVIGKAADPSFSGVHTDQMPTAAPGQTARPAVTPHDRALDWAMPTEQILRRVRAADGNPGVRAELAGLNVLAYDAHPGPARGGRPGSLLMRRQGAVLVATGDGSAWLGHLRADAPQACKLPATTLLGKRLHDVPHSPVPPGCEPETPSAYRQVRYRRSGGVGWLVFDFYNGAMSTGHCRRLLAGLRHATAQDTDVLVLRGGTDAFSNGLHLHVIEAAAEPASAAWHNIRAFNAICKEIIGCTRQLIIAAYAGSAAAGGAMLGLGADVTAARAGIVLNPHYGFGLYGSDLHTWTLPRRVGADTAQRLIDEKLPVSVERAASAGFIDEVGPRHPGEFTEWLTTLAGAHADPRASRARRSAKARRLAAERIPVDAYEARELAEMSRDTFGDRSGFAAARHAFVHRTGPAPLPARLRMPARGPDPTQAGSVPPGPIPTPPGPIPVSAGPIPVSAGPIPVSAGPIPTPPGPIQTPAGPIPTLAGPVSAGPVPAAVGQAGYPVSSAVPAAPVVAGPGTVVPPHPSPSVPHRPVNTGPVPSPHSSGNGSASPRRTTHEPSGHRPWPPEPEGHQPGPSHQEPHRSGGPNQGPGRPDRPEQGGPGPGLRPAVPTSA</sequence>
<accession>A0A8J3C0H1</accession>
<name>A0A8J3C0H1_9ACTN</name>
<gene>
    <name evidence="3" type="ORF">GCM10012284_27180</name>
</gene>
<dbReference type="Proteomes" id="UP000656042">
    <property type="component" value="Unassembled WGS sequence"/>
</dbReference>
<feature type="compositionally biased region" description="Pro residues" evidence="1">
    <location>
        <begin position="664"/>
        <end position="674"/>
    </location>
</feature>
<dbReference type="PANTHER" id="PTHR43388:SF1">
    <property type="entry name" value="HYDROGENASE MATURATION FACTOR HOXX"/>
    <property type="match status" value="1"/>
</dbReference>
<dbReference type="Gene3D" id="3.40.50.12230">
    <property type="match status" value="1"/>
</dbReference>
<dbReference type="InterPro" id="IPR011034">
    <property type="entry name" value="Formyl_transferase-like_C_sf"/>
</dbReference>
<dbReference type="SUPFAM" id="SSF52096">
    <property type="entry name" value="ClpP/crotonase"/>
    <property type="match status" value="1"/>
</dbReference>
<dbReference type="InterPro" id="IPR036477">
    <property type="entry name" value="Formyl_transf_N_sf"/>
</dbReference>
<reference evidence="3" key="2">
    <citation type="submission" date="2020-09" db="EMBL/GenBank/DDBJ databases">
        <authorList>
            <person name="Sun Q."/>
            <person name="Zhou Y."/>
        </authorList>
    </citation>
    <scope>NUCLEOTIDE SEQUENCE</scope>
    <source>
        <strain evidence="3">CGMCC 4.7299</strain>
    </source>
</reference>
<dbReference type="RefSeq" id="WP_189079555.1">
    <property type="nucleotide sequence ID" value="NZ_BMMX01000010.1"/>
</dbReference>
<evidence type="ECO:0000313" key="4">
    <source>
        <dbReference type="Proteomes" id="UP000656042"/>
    </source>
</evidence>
<dbReference type="Pfam" id="PF02911">
    <property type="entry name" value="Formyl_trans_C"/>
    <property type="match status" value="1"/>
</dbReference>
<dbReference type="EMBL" id="BMMX01000010">
    <property type="protein sequence ID" value="GGK91820.1"/>
    <property type="molecule type" value="Genomic_DNA"/>
</dbReference>
<proteinExistence type="predicted"/>
<dbReference type="InterPro" id="IPR029045">
    <property type="entry name" value="ClpP/crotonase-like_dom_sf"/>
</dbReference>
<feature type="domain" description="Formyl transferase C-terminal" evidence="2">
    <location>
        <begin position="184"/>
        <end position="270"/>
    </location>
</feature>
<reference evidence="3" key="1">
    <citation type="journal article" date="2014" name="Int. J. Syst. Evol. Microbiol.">
        <title>Complete genome sequence of Corynebacterium casei LMG S-19264T (=DSM 44701T), isolated from a smear-ripened cheese.</title>
        <authorList>
            <consortium name="US DOE Joint Genome Institute (JGI-PGF)"/>
            <person name="Walter F."/>
            <person name="Albersmeier A."/>
            <person name="Kalinowski J."/>
            <person name="Ruckert C."/>
        </authorList>
    </citation>
    <scope>NUCLEOTIDE SEQUENCE</scope>
    <source>
        <strain evidence="3">CGMCC 4.7299</strain>
    </source>
</reference>
<dbReference type="InterPro" id="IPR047180">
    <property type="entry name" value="HoxX-like"/>
</dbReference>
<dbReference type="AlphaFoldDB" id="A0A8J3C0H1"/>
<dbReference type="Gene3D" id="3.90.226.10">
    <property type="entry name" value="2-enoyl-CoA Hydratase, Chain A, domain 1"/>
    <property type="match status" value="1"/>
</dbReference>
<comment type="caution">
    <text evidence="3">The sequence shown here is derived from an EMBL/GenBank/DDBJ whole genome shotgun (WGS) entry which is preliminary data.</text>
</comment>
<dbReference type="CDD" id="cd06558">
    <property type="entry name" value="crotonase-like"/>
    <property type="match status" value="1"/>
</dbReference>
<dbReference type="GO" id="GO:0003824">
    <property type="term" value="F:catalytic activity"/>
    <property type="evidence" value="ECO:0007669"/>
    <property type="project" value="InterPro"/>
</dbReference>
<protein>
    <recommendedName>
        <fullName evidence="2">Formyl transferase C-terminal domain-containing protein</fullName>
    </recommendedName>
</protein>
<keyword evidence="4" id="KW-1185">Reference proteome</keyword>
<feature type="region of interest" description="Disordered" evidence="1">
    <location>
        <begin position="663"/>
        <end position="758"/>
    </location>
</feature>
<evidence type="ECO:0000259" key="2">
    <source>
        <dbReference type="Pfam" id="PF02911"/>
    </source>
</evidence>
<dbReference type="Pfam" id="PF00378">
    <property type="entry name" value="ECH_1"/>
    <property type="match status" value="1"/>
</dbReference>
<dbReference type="PANTHER" id="PTHR43388">
    <property type="entry name" value="HYDROGENASE MATURATION FACTOR HOXX"/>
    <property type="match status" value="1"/>
</dbReference>
<evidence type="ECO:0000313" key="3">
    <source>
        <dbReference type="EMBL" id="GGK91820.1"/>
    </source>
</evidence>
<organism evidence="3 4">
    <name type="scientific">Mangrovihabitans endophyticus</name>
    <dbReference type="NCBI Taxonomy" id="1751298"/>
    <lineage>
        <taxon>Bacteria</taxon>
        <taxon>Bacillati</taxon>
        <taxon>Actinomycetota</taxon>
        <taxon>Actinomycetes</taxon>
        <taxon>Micromonosporales</taxon>
        <taxon>Micromonosporaceae</taxon>
        <taxon>Mangrovihabitans</taxon>
    </lineage>
</organism>
<dbReference type="InterPro" id="IPR005793">
    <property type="entry name" value="Formyl_trans_C"/>
</dbReference>
<evidence type="ECO:0000256" key="1">
    <source>
        <dbReference type="SAM" id="MobiDB-lite"/>
    </source>
</evidence>
<feature type="compositionally biased region" description="Polar residues" evidence="1">
    <location>
        <begin position="686"/>
        <end position="697"/>
    </location>
</feature>
<dbReference type="SUPFAM" id="SSF50486">
    <property type="entry name" value="FMT C-terminal domain-like"/>
    <property type="match status" value="1"/>
</dbReference>
<dbReference type="SUPFAM" id="SSF53328">
    <property type="entry name" value="Formyltransferase"/>
    <property type="match status" value="1"/>
</dbReference>